<dbReference type="EMBL" id="FNXY01000009">
    <property type="protein sequence ID" value="SEJ57430.1"/>
    <property type="molecule type" value="Genomic_DNA"/>
</dbReference>
<gene>
    <name evidence="1" type="ORF">SAMN04487995_5393</name>
</gene>
<sequence>MKKDIIFHPVEGVKVAIVRKINELNEAEWNVIVLNKNNQPITGVFVTSKGYGNTESGENAGIKTSTLRHFFPEIKAQDHVVVEPIMPEVFHLNNEFWISYFLGNQIYDKKFIFVPDSIVEDNIIEIEPLGLEGVLHD</sequence>
<keyword evidence="2" id="KW-1185">Reference proteome</keyword>
<dbReference type="AlphaFoldDB" id="A0A1H7A6B4"/>
<dbReference type="RefSeq" id="WP_090340679.1">
    <property type="nucleotide sequence ID" value="NZ_FNXY01000009.1"/>
</dbReference>
<dbReference type="STRING" id="408657.SAMN04487995_5393"/>
<reference evidence="1 2" key="1">
    <citation type="submission" date="2016-10" db="EMBL/GenBank/DDBJ databases">
        <authorList>
            <person name="de Groot N.N."/>
        </authorList>
    </citation>
    <scope>NUCLEOTIDE SEQUENCE [LARGE SCALE GENOMIC DNA]</scope>
    <source>
        <strain evidence="1 2">DSM 19938</strain>
    </source>
</reference>
<protein>
    <submittedName>
        <fullName evidence="1">Uncharacterized protein</fullName>
    </submittedName>
</protein>
<accession>A0A1H7A6B4</accession>
<dbReference type="OrthoDB" id="953239at2"/>
<organism evidence="1 2">
    <name type="scientific">Dyadobacter koreensis</name>
    <dbReference type="NCBI Taxonomy" id="408657"/>
    <lineage>
        <taxon>Bacteria</taxon>
        <taxon>Pseudomonadati</taxon>
        <taxon>Bacteroidota</taxon>
        <taxon>Cytophagia</taxon>
        <taxon>Cytophagales</taxon>
        <taxon>Spirosomataceae</taxon>
        <taxon>Dyadobacter</taxon>
    </lineage>
</organism>
<evidence type="ECO:0000313" key="2">
    <source>
        <dbReference type="Proteomes" id="UP000199532"/>
    </source>
</evidence>
<proteinExistence type="predicted"/>
<name>A0A1H7A6B4_9BACT</name>
<dbReference type="Proteomes" id="UP000199532">
    <property type="component" value="Unassembled WGS sequence"/>
</dbReference>
<evidence type="ECO:0000313" key="1">
    <source>
        <dbReference type="EMBL" id="SEJ57430.1"/>
    </source>
</evidence>